<dbReference type="STRING" id="455432.AWN90_13790"/>
<keyword evidence="2" id="KW-1185">Reference proteome</keyword>
<evidence type="ECO:0000313" key="2">
    <source>
        <dbReference type="Proteomes" id="UP000076512"/>
    </source>
</evidence>
<comment type="caution">
    <text evidence="1">The sequence shown here is derived from an EMBL/GenBank/DDBJ whole genome shotgun (WGS) entry which is preliminary data.</text>
</comment>
<dbReference type="EMBL" id="LWGR01000021">
    <property type="protein sequence ID" value="KZM68856.1"/>
    <property type="molecule type" value="Genomic_DNA"/>
</dbReference>
<dbReference type="AlphaFoldDB" id="A0A164HVI5"/>
<reference evidence="1 2" key="1">
    <citation type="submission" date="2016-04" db="EMBL/GenBank/DDBJ databases">
        <authorList>
            <person name="Evans L.H."/>
            <person name="Alamgir A."/>
            <person name="Owens N."/>
            <person name="Weber N.D."/>
            <person name="Virtaneva K."/>
            <person name="Barbian K."/>
            <person name="Babar A."/>
            <person name="Rosenke K."/>
        </authorList>
    </citation>
    <scope>NUCLEOTIDE SEQUENCE [LARGE SCALE GENOMIC DNA]</scope>
    <source>
        <strain evidence="1 2">IFM 0406</strain>
    </source>
</reference>
<gene>
    <name evidence="1" type="ORF">AWN90_13790</name>
</gene>
<proteinExistence type="predicted"/>
<dbReference type="RefSeq" id="WP_067580819.1">
    <property type="nucleotide sequence ID" value="NZ_JABMCZ010000002.1"/>
</dbReference>
<protein>
    <submittedName>
        <fullName evidence="1">Uncharacterized protein</fullName>
    </submittedName>
</protein>
<dbReference type="Proteomes" id="UP000076512">
    <property type="component" value="Unassembled WGS sequence"/>
</dbReference>
<evidence type="ECO:0000313" key="1">
    <source>
        <dbReference type="EMBL" id="KZM68856.1"/>
    </source>
</evidence>
<name>A0A164HVI5_9NOCA</name>
<accession>A0A164HVI5</accession>
<organism evidence="1 2">
    <name type="scientific">Nocardia terpenica</name>
    <dbReference type="NCBI Taxonomy" id="455432"/>
    <lineage>
        <taxon>Bacteria</taxon>
        <taxon>Bacillati</taxon>
        <taxon>Actinomycetota</taxon>
        <taxon>Actinomycetes</taxon>
        <taxon>Mycobacteriales</taxon>
        <taxon>Nocardiaceae</taxon>
        <taxon>Nocardia</taxon>
    </lineage>
</organism>
<dbReference type="OrthoDB" id="4775378at2"/>
<sequence length="90" mass="9776">MSTVEILRSDVDTFLDAWASGYLASDIGEKLCCGEVEALAHLMIGLGRLDAAENWIAFHAEGDDCGDQHCRCAGDHCANPEESLYQEGKE</sequence>